<keyword evidence="4" id="KW-0732">Signal</keyword>
<organism evidence="6 7">
    <name type="scientific">Symmachiella dynata</name>
    <dbReference type="NCBI Taxonomy" id="2527995"/>
    <lineage>
        <taxon>Bacteria</taxon>
        <taxon>Pseudomonadati</taxon>
        <taxon>Planctomycetota</taxon>
        <taxon>Planctomycetia</taxon>
        <taxon>Planctomycetales</taxon>
        <taxon>Planctomycetaceae</taxon>
        <taxon>Symmachiella</taxon>
    </lineage>
</organism>
<feature type="region of interest" description="Disordered" evidence="3">
    <location>
        <begin position="722"/>
        <end position="756"/>
    </location>
</feature>
<feature type="domain" description="Photosynthesis system II assembly factor Ycf48/Hcf136-like" evidence="5">
    <location>
        <begin position="227"/>
        <end position="346"/>
    </location>
</feature>
<keyword evidence="1" id="KW-0602">Photosynthesis</keyword>
<sequence length="1131" mass="125076" precursor="true">MLRNLWSIAFVCAFGACISTSAVAEEPVGTINTAAPQPAPVEEDAQLHDVQFLNAKLGWAVGEHGVIWHTTDGGQQWRLQRSGVSFALRSVCFLTDQIGWAAGGGTIPYTQQSRGVVVKTTDGGQNWQVVNESAIPQIYTIKFFGLKAGVIAGDTDPNSPAGISITADGGKTWTAATGLRVRGWRAGDFRAVDRGLVSGKLGRIAVVTEGNVNPNLMTDLGLPGLHAVKFGVASRAWAVGDGGMVRTTINGGVSWKGPATPLPAEIRNTFDFRALAVRGDKIWIAGRPGSVIWHSPDGGKSWQRQLTGETTPITALSFSSETDGAAVGALGMILTTKDGGQTWQASRGGQRRAALLSLFTRQDQISVNFQAQLAGEQGYRSVVSLVPRVDSGPGSEQTDLDARMHEAVVKAGGSAGDIYWRLPLDVPGLGKNSRRLWSEWMTITENRLPDILVGQLVTELRMWRPDVVVINQPADDDAVGHVLYKAVAKAVQAAADPTLFSAQRELNNLQPWQVKKIYARLPDGSTGEAHIDPHQFLPQFRQSTHMATAGAYGRLSKVQDRSARREAYRLLKDCDIPPAGSKEARIPRGAFFGGIHLSPGGPARRQLMATTDDMGIERKIAQKQKQSRAYLDQFMDDPRMASQLPGQLNDFVNGLTDAEMALQLAELITVYRNMGDWDLAETVATVLVEKFPNEPPAHEAMQWLLQLWTSSEVAWRRAREAEAGHERISGDQQRIADQLRLPQRNRQRQRFDQLDSQSKQSVLSDIRLVLEATQANHERSGSLSRAQTVRGMDARKNDFAENLVRLTTRLNELDNVPNDTPQLQLAGGIENAAAEGVQQVQNTESRVSQFRMEERIKEWHTHATRMGKLMSEANPELFNDPRTQFPLASLYRRRGLPGEADRIYRHFRQLTSDDPWSLSGGSEIWFSAPRVHPPKPYSLCVYTAQRPVLDGVLADSCWETAQEIPLNDGTDRDARSADRPFALLAYDAQFLYFAASFPREPDTPDDRPVNEGRTYDADLSHFDRVQLLLDVDRDHATYFTFAFDQRGWTADACWNDATWNPKYFVQAGGDKKSWRVEVAIPWTELVPQPPSRNDVWNVGIIRTIPAVGIHSWTHPASDTPRPETFGMLKFD</sequence>
<dbReference type="RefSeq" id="WP_145377286.1">
    <property type="nucleotide sequence ID" value="NZ_CP036276.1"/>
</dbReference>
<evidence type="ECO:0000256" key="3">
    <source>
        <dbReference type="SAM" id="MobiDB-lite"/>
    </source>
</evidence>
<dbReference type="EMBL" id="CP036276">
    <property type="protein sequence ID" value="QDU44996.1"/>
    <property type="molecule type" value="Genomic_DNA"/>
</dbReference>
<dbReference type="Gene3D" id="2.60.40.1190">
    <property type="match status" value="1"/>
</dbReference>
<dbReference type="Proteomes" id="UP000319383">
    <property type="component" value="Chromosome"/>
</dbReference>
<reference evidence="6 7" key="1">
    <citation type="submission" date="2019-02" db="EMBL/GenBank/DDBJ databases">
        <title>Deep-cultivation of Planctomycetes and their phenomic and genomic characterization uncovers novel biology.</title>
        <authorList>
            <person name="Wiegand S."/>
            <person name="Jogler M."/>
            <person name="Boedeker C."/>
            <person name="Pinto D."/>
            <person name="Vollmers J."/>
            <person name="Rivas-Marin E."/>
            <person name="Kohn T."/>
            <person name="Peeters S.H."/>
            <person name="Heuer A."/>
            <person name="Rast P."/>
            <person name="Oberbeckmann S."/>
            <person name="Bunk B."/>
            <person name="Jeske O."/>
            <person name="Meyerdierks A."/>
            <person name="Storesund J.E."/>
            <person name="Kallscheuer N."/>
            <person name="Luecker S."/>
            <person name="Lage O.M."/>
            <person name="Pohl T."/>
            <person name="Merkel B.J."/>
            <person name="Hornburger P."/>
            <person name="Mueller R.-W."/>
            <person name="Bruemmer F."/>
            <person name="Labrenz M."/>
            <person name="Spormann A.M."/>
            <person name="Op den Camp H."/>
            <person name="Overmann J."/>
            <person name="Amann R."/>
            <person name="Jetten M.S.M."/>
            <person name="Mascher T."/>
            <person name="Medema M.H."/>
            <person name="Devos D.P."/>
            <person name="Kaster A.-K."/>
            <person name="Ovreas L."/>
            <person name="Rohde M."/>
            <person name="Galperin M.Y."/>
            <person name="Jogler C."/>
        </authorList>
    </citation>
    <scope>NUCLEOTIDE SEQUENCE [LARGE SCALE GENOMIC DNA]</scope>
    <source>
        <strain evidence="6 7">Mal52</strain>
    </source>
</reference>
<dbReference type="Gene3D" id="3.40.50.10320">
    <property type="entry name" value="LmbE-like"/>
    <property type="match status" value="1"/>
</dbReference>
<dbReference type="InterPro" id="IPR028203">
    <property type="entry name" value="PSII_CF48-like_dom"/>
</dbReference>
<name>A0A517ZR73_9PLAN</name>
<keyword evidence="2" id="KW-0604">Photosystem II</keyword>
<dbReference type="Gene3D" id="2.130.10.10">
    <property type="entry name" value="YVTN repeat-like/Quinoprotein amine dehydrogenase"/>
    <property type="match status" value="2"/>
</dbReference>
<dbReference type="PANTHER" id="PTHR47199">
    <property type="entry name" value="PHOTOSYSTEM II STABILITY/ASSEMBLY FACTOR HCF136, CHLOROPLASTIC"/>
    <property type="match status" value="1"/>
</dbReference>
<evidence type="ECO:0000313" key="6">
    <source>
        <dbReference type="EMBL" id="QDU44996.1"/>
    </source>
</evidence>
<evidence type="ECO:0000256" key="4">
    <source>
        <dbReference type="SAM" id="SignalP"/>
    </source>
</evidence>
<feature type="chain" id="PRO_5021927213" evidence="4">
    <location>
        <begin position="25"/>
        <end position="1131"/>
    </location>
</feature>
<dbReference type="Pfam" id="PF14870">
    <property type="entry name" value="PSII_BNR"/>
    <property type="match status" value="2"/>
</dbReference>
<dbReference type="SUPFAM" id="SSF49344">
    <property type="entry name" value="CBD9-like"/>
    <property type="match status" value="1"/>
</dbReference>
<evidence type="ECO:0000313" key="7">
    <source>
        <dbReference type="Proteomes" id="UP000319383"/>
    </source>
</evidence>
<dbReference type="SUPFAM" id="SSF102588">
    <property type="entry name" value="LmbE-like"/>
    <property type="match status" value="1"/>
</dbReference>
<proteinExistence type="predicted"/>
<evidence type="ECO:0000256" key="2">
    <source>
        <dbReference type="ARBA" id="ARBA00023276"/>
    </source>
</evidence>
<dbReference type="GO" id="GO:0009523">
    <property type="term" value="C:photosystem II"/>
    <property type="evidence" value="ECO:0007669"/>
    <property type="project" value="UniProtKB-KW"/>
</dbReference>
<dbReference type="InterPro" id="IPR024078">
    <property type="entry name" value="LmbE-like_dom_sf"/>
</dbReference>
<dbReference type="KEGG" id="sdyn:Mal52_34840"/>
<feature type="domain" description="Photosynthesis system II assembly factor Ycf48/Hcf136-like" evidence="5">
    <location>
        <begin position="41"/>
        <end position="180"/>
    </location>
</feature>
<evidence type="ECO:0000259" key="5">
    <source>
        <dbReference type="Pfam" id="PF14870"/>
    </source>
</evidence>
<dbReference type="AlphaFoldDB" id="A0A517ZR73"/>
<dbReference type="PROSITE" id="PS51257">
    <property type="entry name" value="PROKAR_LIPOPROTEIN"/>
    <property type="match status" value="1"/>
</dbReference>
<dbReference type="InterPro" id="IPR015943">
    <property type="entry name" value="WD40/YVTN_repeat-like_dom_sf"/>
</dbReference>
<feature type="signal peptide" evidence="4">
    <location>
        <begin position="1"/>
        <end position="24"/>
    </location>
</feature>
<protein>
    <submittedName>
        <fullName evidence="6">Ycf48-like protein</fullName>
    </submittedName>
</protein>
<evidence type="ECO:0000256" key="1">
    <source>
        <dbReference type="ARBA" id="ARBA00022531"/>
    </source>
</evidence>
<gene>
    <name evidence="6" type="ORF">Mal52_34840</name>
</gene>
<accession>A0A517ZR73</accession>
<keyword evidence="7" id="KW-1185">Reference proteome</keyword>
<dbReference type="SUPFAM" id="SSF110296">
    <property type="entry name" value="Oligoxyloglucan reducing end-specific cellobiohydrolase"/>
    <property type="match status" value="2"/>
</dbReference>
<dbReference type="GO" id="GO:0015979">
    <property type="term" value="P:photosynthesis"/>
    <property type="evidence" value="ECO:0007669"/>
    <property type="project" value="UniProtKB-KW"/>
</dbReference>
<dbReference type="PANTHER" id="PTHR47199:SF2">
    <property type="entry name" value="PHOTOSYSTEM II STABILITY_ASSEMBLY FACTOR HCF136, CHLOROPLASTIC"/>
    <property type="match status" value="1"/>
</dbReference>